<dbReference type="RefSeq" id="WP_066420890.1">
    <property type="nucleotide sequence ID" value="NZ_CP018866.1"/>
</dbReference>
<evidence type="ECO:0000256" key="1">
    <source>
        <dbReference type="SAM" id="Phobius"/>
    </source>
</evidence>
<keyword evidence="1" id="KW-0472">Membrane</keyword>
<evidence type="ECO:0000313" key="3">
    <source>
        <dbReference type="Proteomes" id="UP000215224"/>
    </source>
</evidence>
<sequence>MKGFLESEGFKKYIYFIAGLILFGLGFFILVNGEERFLFKLAFAIVSICGGIQVVATFLKDSWKSSAKLLKNSFTYCGFIIIGSIVLDHLVYGTYTVPLWGLIVSYLFVVIVLLIWIIQLINFVKWKKVKSSSC</sequence>
<accession>A0A223KVQ9</accession>
<dbReference type="EMBL" id="CP018866">
    <property type="protein sequence ID" value="AST93536.1"/>
    <property type="molecule type" value="Genomic_DNA"/>
</dbReference>
<reference evidence="2 3" key="1">
    <citation type="submission" date="2016-12" db="EMBL/GenBank/DDBJ databases">
        <title>The whole genome sequencing and assembly of Bacillus cohnii DSM 6307T strain.</title>
        <authorList>
            <person name="Lee Y.-J."/>
            <person name="Yi H."/>
            <person name="Bahn Y.-S."/>
            <person name="Kim J.F."/>
            <person name="Lee D.-W."/>
        </authorList>
    </citation>
    <scope>NUCLEOTIDE SEQUENCE [LARGE SCALE GENOMIC DNA]</scope>
    <source>
        <strain evidence="2 3">DSM 6307</strain>
    </source>
</reference>
<feature type="transmembrane region" description="Helical" evidence="1">
    <location>
        <begin position="37"/>
        <end position="57"/>
    </location>
</feature>
<dbReference type="AlphaFoldDB" id="A0A223KVQ9"/>
<gene>
    <name evidence="2" type="ORF">BC6307_20825</name>
</gene>
<dbReference type="KEGG" id="bcoh:BC6307_20825"/>
<feature type="transmembrane region" description="Helical" evidence="1">
    <location>
        <begin position="99"/>
        <end position="121"/>
    </location>
</feature>
<name>A0A223KVQ9_9BACI</name>
<dbReference type="Proteomes" id="UP000215224">
    <property type="component" value="Chromosome"/>
</dbReference>
<feature type="transmembrane region" description="Helical" evidence="1">
    <location>
        <begin position="12"/>
        <end position="31"/>
    </location>
</feature>
<keyword evidence="3" id="KW-1185">Reference proteome</keyword>
<keyword evidence="1" id="KW-1133">Transmembrane helix</keyword>
<proteinExistence type="predicted"/>
<protein>
    <submittedName>
        <fullName evidence="2">Uncharacterized protein</fullName>
    </submittedName>
</protein>
<keyword evidence="1" id="KW-0812">Transmembrane</keyword>
<evidence type="ECO:0000313" key="2">
    <source>
        <dbReference type="EMBL" id="AST93536.1"/>
    </source>
</evidence>
<organism evidence="2 3">
    <name type="scientific">Sutcliffiella cohnii</name>
    <dbReference type="NCBI Taxonomy" id="33932"/>
    <lineage>
        <taxon>Bacteria</taxon>
        <taxon>Bacillati</taxon>
        <taxon>Bacillota</taxon>
        <taxon>Bacilli</taxon>
        <taxon>Bacillales</taxon>
        <taxon>Bacillaceae</taxon>
        <taxon>Sutcliffiella</taxon>
    </lineage>
</organism>
<feature type="transmembrane region" description="Helical" evidence="1">
    <location>
        <begin position="69"/>
        <end position="87"/>
    </location>
</feature>